<feature type="region of interest" description="Disordered" evidence="2">
    <location>
        <begin position="42"/>
        <end position="109"/>
    </location>
</feature>
<evidence type="ECO:0000313" key="5">
    <source>
        <dbReference type="EMBL" id="GMI89462.1"/>
    </source>
</evidence>
<keyword evidence="6" id="KW-1185">Reference proteome</keyword>
<name>A0A9W7M4H0_HIBTR</name>
<evidence type="ECO:0000256" key="2">
    <source>
        <dbReference type="SAM" id="MobiDB-lite"/>
    </source>
</evidence>
<dbReference type="InterPro" id="IPR057984">
    <property type="entry name" value="PATROL1_C"/>
</dbReference>
<evidence type="ECO:0000259" key="4">
    <source>
        <dbReference type="PROSITE" id="PS51259"/>
    </source>
</evidence>
<dbReference type="Proteomes" id="UP001165190">
    <property type="component" value="Unassembled WGS sequence"/>
</dbReference>
<dbReference type="InterPro" id="IPR014770">
    <property type="entry name" value="Munc13_1"/>
</dbReference>
<evidence type="ECO:0000259" key="3">
    <source>
        <dbReference type="PROSITE" id="PS51258"/>
    </source>
</evidence>
<dbReference type="PROSITE" id="PS51258">
    <property type="entry name" value="MHD1"/>
    <property type="match status" value="1"/>
</dbReference>
<dbReference type="OrthoDB" id="2015333at2759"/>
<sequence length="942" mass="105108">MPNDCIEMLASPFGELATNLSDSELREPAYEILVGVCLSSGGKTSNNKVSDSEKISEKTGSATATPQTSLTSRAASKVKKALGLRSRRKKSSANKPIPPGPERVQKASSMEETLRVQMGVSEQMDSIVRKVLSKVAADQKIESIVLPLEMLQHLKPADFPSQEEYEAWQRRNLKLLEAGILLHPLLPLDNDNTDAQRLREIINGASESPLKTIQNNESMQALRSIVTSLACRTRDDRLVSGTSHWADGFPLNVKIYQMLLEACFDVNNDASVVEELDDVLELIKKTWQVLGMNQMLHNLCFLWIVFNRYTTTDQAEGDLLNAGEDMLMKVENDAKALREDANCAKMLSSISSSISGWAEKRLVDYHSHFHSDNTESMSCVVSMAVLSAKIMAENRVGGDGADVGHERVDQYIKSSLCAAFSQVMEKEKRSKASSKDDRSELPFMARLAEEVSKVAFTEKETFSPILKRWHPLAAGVAVATLHSCYGNELKQYVSGIDEVSADVLRVLKHADRLEKDLVQIAVENSVESEDGGKSIIREMHPYEAESVTSGLVKSWITERTHRLKEWVDRNLQQEKWDPKATRERFALSAVEVLRIVDEAFEAFFLLPITIHAALLPDLATGINACLQQYISLANSGCGTETYVPTMPPLTRCSRRSKLPTVFKRKEKAHKKTQGGTANSNDSFGTPQMCCRINTLHYMQTQLDGLAKREMTHVTNSGPTQDISNGMEKAFKPSAVACEEGIQQLCEATANKVIFHDLSHLFWDGLYIGDVSSSRIEPFLEELDHHLEDISLTVHDKVRTRVITQVMKVSFDGFLLVLLAGGPARAFTLQDYEMIEEDFGFLTDLFWSNGDGLPSELIDKFSINVKLILPLFQTDTEHLIEKFRNVTLESCSSSTTKSKLPLPPTTGQWGPIEPNTVLRVLCYRNDEVAAKFLKKTYHLPKKL</sequence>
<proteinExistence type="predicted"/>
<feature type="compositionally biased region" description="Polar residues" evidence="2">
    <location>
        <begin position="58"/>
        <end position="74"/>
    </location>
</feature>
<feature type="domain" description="MHD2" evidence="4">
    <location>
        <begin position="772"/>
        <end position="882"/>
    </location>
</feature>
<dbReference type="PANTHER" id="PTHR31280">
    <property type="entry name" value="PROTEIN UNC-13 HOMOLOG"/>
    <property type="match status" value="1"/>
</dbReference>
<comment type="caution">
    <text evidence="5">The sequence shown here is derived from an EMBL/GenBank/DDBJ whole genome shotgun (WGS) entry which is preliminary data.</text>
</comment>
<dbReference type="Pfam" id="PF25761">
    <property type="entry name" value="TPR_PATROL1"/>
    <property type="match status" value="1"/>
</dbReference>
<keyword evidence="1" id="KW-0175">Coiled coil</keyword>
<accession>A0A9W7M4H0</accession>
<evidence type="ECO:0000313" key="6">
    <source>
        <dbReference type="Proteomes" id="UP001165190"/>
    </source>
</evidence>
<dbReference type="InterPro" id="IPR008528">
    <property type="entry name" value="unc-13_homologue"/>
</dbReference>
<dbReference type="InterPro" id="IPR014772">
    <property type="entry name" value="Munc13_dom-2"/>
</dbReference>
<gene>
    <name evidence="5" type="ORF">HRI_002615600</name>
</gene>
<dbReference type="PANTHER" id="PTHR31280:SF16">
    <property type="entry name" value="GLS PROTEIN (DUF810)"/>
    <property type="match status" value="1"/>
</dbReference>
<evidence type="ECO:0000256" key="1">
    <source>
        <dbReference type="SAM" id="Coils"/>
    </source>
</evidence>
<feature type="domain" description="MHD1" evidence="3">
    <location>
        <begin position="504"/>
        <end position="647"/>
    </location>
</feature>
<dbReference type="PROSITE" id="PS51259">
    <property type="entry name" value="MHD2"/>
    <property type="match status" value="1"/>
</dbReference>
<dbReference type="EMBL" id="BSYR01000022">
    <property type="protein sequence ID" value="GMI89462.1"/>
    <property type="molecule type" value="Genomic_DNA"/>
</dbReference>
<evidence type="ECO:0008006" key="7">
    <source>
        <dbReference type="Google" id="ProtNLM"/>
    </source>
</evidence>
<feature type="coiled-coil region" evidence="1">
    <location>
        <begin position="320"/>
        <end position="347"/>
    </location>
</feature>
<reference evidence="5" key="1">
    <citation type="submission" date="2023-05" db="EMBL/GenBank/DDBJ databases">
        <title>Genome and transcriptome analyses reveal genes involved in the formation of fine ridges on petal epidermal cells in Hibiscus trionum.</title>
        <authorList>
            <person name="Koshimizu S."/>
            <person name="Masuda S."/>
            <person name="Ishii T."/>
            <person name="Shirasu K."/>
            <person name="Hoshino A."/>
            <person name="Arita M."/>
        </authorList>
    </citation>
    <scope>NUCLEOTIDE SEQUENCE</scope>
    <source>
        <strain evidence="5">Hamamatsu line</strain>
    </source>
</reference>
<feature type="compositionally biased region" description="Basic residues" evidence="2">
    <location>
        <begin position="76"/>
        <end position="92"/>
    </location>
</feature>
<dbReference type="AlphaFoldDB" id="A0A9W7M4H0"/>
<dbReference type="Gene3D" id="1.10.357.50">
    <property type="match status" value="1"/>
</dbReference>
<organism evidence="5 6">
    <name type="scientific">Hibiscus trionum</name>
    <name type="common">Flower of an hour</name>
    <dbReference type="NCBI Taxonomy" id="183268"/>
    <lineage>
        <taxon>Eukaryota</taxon>
        <taxon>Viridiplantae</taxon>
        <taxon>Streptophyta</taxon>
        <taxon>Embryophyta</taxon>
        <taxon>Tracheophyta</taxon>
        <taxon>Spermatophyta</taxon>
        <taxon>Magnoliopsida</taxon>
        <taxon>eudicotyledons</taxon>
        <taxon>Gunneridae</taxon>
        <taxon>Pentapetalae</taxon>
        <taxon>rosids</taxon>
        <taxon>malvids</taxon>
        <taxon>Malvales</taxon>
        <taxon>Malvaceae</taxon>
        <taxon>Malvoideae</taxon>
        <taxon>Hibiscus</taxon>
    </lineage>
</organism>
<protein>
    <recommendedName>
        <fullName evidence="7">MHD1 domain-containing protein</fullName>
    </recommendedName>
</protein>